<evidence type="ECO:0000256" key="1">
    <source>
        <dbReference type="ARBA" id="ARBA00018672"/>
    </source>
</evidence>
<evidence type="ECO:0000256" key="3">
    <source>
        <dbReference type="PROSITE-ProRule" id="PRU00169"/>
    </source>
</evidence>
<dbReference type="Proteomes" id="UP000449710">
    <property type="component" value="Unassembled WGS sequence"/>
</dbReference>
<name>A0AA44BFM5_9CLOT</name>
<dbReference type="AlphaFoldDB" id="A0AA44BFM5"/>
<evidence type="ECO:0000259" key="4">
    <source>
        <dbReference type="PROSITE" id="PS50110"/>
    </source>
</evidence>
<proteinExistence type="predicted"/>
<accession>A0AA44BFM5</accession>
<comment type="caution">
    <text evidence="5">The sequence shown here is derived from an EMBL/GenBank/DDBJ whole genome shotgun (WGS) entry which is preliminary data.</text>
</comment>
<dbReference type="EMBL" id="SUMG01000009">
    <property type="protein sequence ID" value="NBG88631.1"/>
    <property type="molecule type" value="Genomic_DNA"/>
</dbReference>
<protein>
    <recommendedName>
        <fullName evidence="1">Stage 0 sporulation protein A homolog</fullName>
    </recommendedName>
</protein>
<dbReference type="PANTHER" id="PTHR43228">
    <property type="entry name" value="TWO-COMPONENT RESPONSE REGULATOR"/>
    <property type="match status" value="1"/>
</dbReference>
<gene>
    <name evidence="5" type="ORF">ISALK_08955</name>
</gene>
<dbReference type="SUPFAM" id="SSF52172">
    <property type="entry name" value="CheY-like"/>
    <property type="match status" value="1"/>
</dbReference>
<dbReference type="InterPro" id="IPR052048">
    <property type="entry name" value="ST_Response_Regulator"/>
</dbReference>
<dbReference type="Pfam" id="PF10057">
    <property type="entry name" value="MpsC"/>
    <property type="match status" value="1"/>
</dbReference>
<dbReference type="PROSITE" id="PS50110">
    <property type="entry name" value="RESPONSE_REGULATORY"/>
    <property type="match status" value="1"/>
</dbReference>
<dbReference type="InterPro" id="IPR001789">
    <property type="entry name" value="Sig_transdc_resp-reg_receiver"/>
</dbReference>
<dbReference type="SMART" id="SM00448">
    <property type="entry name" value="REC"/>
    <property type="match status" value="1"/>
</dbReference>
<keyword evidence="6" id="KW-1185">Reference proteome</keyword>
<dbReference type="CDD" id="cd17536">
    <property type="entry name" value="REC_YesN-like"/>
    <property type="match status" value="1"/>
</dbReference>
<reference evidence="5 6" key="1">
    <citation type="submission" date="2019-04" db="EMBL/GenBank/DDBJ databases">
        <title>Isachenkonia alkalipeptolytica gen. nov. sp. nov. a new anaerobic, alkiliphilic organothrophic bacterium capable to reduce synthesized ferrihydrite isolated from a soda lake.</title>
        <authorList>
            <person name="Toshchakov S.V."/>
            <person name="Zavarzina D.G."/>
            <person name="Zhilina T.N."/>
            <person name="Kostrikina N.A."/>
            <person name="Kublanov I.V."/>
        </authorList>
    </citation>
    <scope>NUCLEOTIDE SEQUENCE [LARGE SCALE GENOMIC DNA]</scope>
    <source>
        <strain evidence="5 6">Z-1701</strain>
    </source>
</reference>
<organism evidence="5 6">
    <name type="scientific">Isachenkonia alkalipeptolytica</name>
    <dbReference type="NCBI Taxonomy" id="2565777"/>
    <lineage>
        <taxon>Bacteria</taxon>
        <taxon>Bacillati</taxon>
        <taxon>Bacillota</taxon>
        <taxon>Clostridia</taxon>
        <taxon>Eubacteriales</taxon>
        <taxon>Clostridiaceae</taxon>
        <taxon>Isachenkonia</taxon>
    </lineage>
</organism>
<dbReference type="InterPro" id="IPR011006">
    <property type="entry name" value="CheY-like_superfamily"/>
</dbReference>
<dbReference type="PANTHER" id="PTHR43228:SF1">
    <property type="entry name" value="TWO-COMPONENT RESPONSE REGULATOR ARR22"/>
    <property type="match status" value="1"/>
</dbReference>
<dbReference type="Pfam" id="PF00072">
    <property type="entry name" value="Response_reg"/>
    <property type="match status" value="1"/>
</dbReference>
<dbReference type="RefSeq" id="WP_160721425.1">
    <property type="nucleotide sequence ID" value="NZ_SUMG01000009.1"/>
</dbReference>
<evidence type="ECO:0000313" key="6">
    <source>
        <dbReference type="Proteomes" id="UP000449710"/>
    </source>
</evidence>
<comment type="function">
    <text evidence="2">May play the central regulatory role in sporulation. It may be an element of the effector pathway responsible for the activation of sporulation genes in response to nutritional stress. Spo0A may act in concert with spo0H (a sigma factor) to control the expression of some genes that are critical to the sporulation process.</text>
</comment>
<sequence length="262" mass="30305">MNQEKDRPREGVLPNLSLLYIEDDPETRIELTRFLKRRLGKVSTAENGIEGLKKLERESIDLIITDLKMPLMDGMKMVEEIREKGLEIPVIITSALSDSEGILEAMDLGVVKYVVKPMDPEALMEVIGTIGEKLWEERRRKQLKGPVWSIKEEKVALEKQLEKKTAAILKKWTGKGPRKIQVFIQGEEIFVNIQDMLTPMEKKLSANPKHITLISYFRRSLYEELKKELEEHFAGVLSLPCQLTKVEQDIREDREYLVFTVE</sequence>
<keyword evidence="3" id="KW-0597">Phosphoprotein</keyword>
<evidence type="ECO:0000313" key="5">
    <source>
        <dbReference type="EMBL" id="NBG88631.1"/>
    </source>
</evidence>
<dbReference type="Gene3D" id="3.40.50.2300">
    <property type="match status" value="1"/>
</dbReference>
<feature type="domain" description="Response regulatory" evidence="4">
    <location>
        <begin position="17"/>
        <end position="131"/>
    </location>
</feature>
<evidence type="ECO:0000256" key="2">
    <source>
        <dbReference type="ARBA" id="ARBA00024867"/>
    </source>
</evidence>
<dbReference type="InterPro" id="IPR018745">
    <property type="entry name" value="MpsC"/>
</dbReference>
<feature type="modified residue" description="4-aspartylphosphate" evidence="3">
    <location>
        <position position="66"/>
    </location>
</feature>
<dbReference type="GO" id="GO:0000160">
    <property type="term" value="P:phosphorelay signal transduction system"/>
    <property type="evidence" value="ECO:0007669"/>
    <property type="project" value="InterPro"/>
</dbReference>